<reference evidence="2" key="1">
    <citation type="submission" date="2021-01" db="UniProtKB">
        <authorList>
            <consortium name="EnsemblMetazoa"/>
        </authorList>
    </citation>
    <scope>IDENTIFICATION</scope>
</reference>
<dbReference type="GeneID" id="100679960"/>
<organism evidence="2 3">
    <name type="scientific">Nasonia vitripennis</name>
    <name type="common">Parasitic wasp</name>
    <dbReference type="NCBI Taxonomy" id="7425"/>
    <lineage>
        <taxon>Eukaryota</taxon>
        <taxon>Metazoa</taxon>
        <taxon>Ecdysozoa</taxon>
        <taxon>Arthropoda</taxon>
        <taxon>Hexapoda</taxon>
        <taxon>Insecta</taxon>
        <taxon>Pterygota</taxon>
        <taxon>Neoptera</taxon>
        <taxon>Endopterygota</taxon>
        <taxon>Hymenoptera</taxon>
        <taxon>Apocrita</taxon>
        <taxon>Proctotrupomorpha</taxon>
        <taxon>Chalcidoidea</taxon>
        <taxon>Pteromalidae</taxon>
        <taxon>Pteromalinae</taxon>
        <taxon>Nasonia</taxon>
    </lineage>
</organism>
<protein>
    <submittedName>
        <fullName evidence="2">Uncharacterized protein</fullName>
    </submittedName>
</protein>
<dbReference type="RefSeq" id="XP_031789248.1">
    <property type="nucleotide sequence ID" value="XM_031933388.2"/>
</dbReference>
<evidence type="ECO:0000256" key="1">
    <source>
        <dbReference type="SAM" id="MobiDB-lite"/>
    </source>
</evidence>
<proteinExistence type="predicted"/>
<dbReference type="EnsemblMetazoa" id="XM_031933388">
    <property type="protein sequence ID" value="XP_031789248"/>
    <property type="gene ID" value="LOC100679960"/>
</dbReference>
<feature type="compositionally biased region" description="Basic and acidic residues" evidence="1">
    <location>
        <begin position="86"/>
        <end position="100"/>
    </location>
</feature>
<sequence length="293" mass="34327">MDYGRYIEVPSENVPRTTEYRLRLNRVDSDNTSDEEFDQHWRELIRRSDSDSTNTSNEDSFHVHSSVEDVQSSSYQNSNASTSTENELREFSNNIPHDETVDIGNNHSPQVSTSSSEQNSWIRENLQEFQEEDEDDENEYFDANEEWIYNNELHLIEDNMNFENLQRELNSDEAHENIYGLAVSKPEVLLAILKFGMSFNLCQSGIADLCKMINCFLGQKILPDTRYLIDKIFNAENGIDFHAVCPDCKKYVKQFERQSNYEVTCQFCDKTILLKDPTYNHYFAIFNLFFIED</sequence>
<evidence type="ECO:0000313" key="3">
    <source>
        <dbReference type="Proteomes" id="UP000002358"/>
    </source>
</evidence>
<evidence type="ECO:0000313" key="2">
    <source>
        <dbReference type="EnsemblMetazoa" id="XP_031789248"/>
    </source>
</evidence>
<name>A0A7M7QML8_NASVI</name>
<keyword evidence="3" id="KW-1185">Reference proteome</keyword>
<dbReference type="AlphaFoldDB" id="A0A7M7QML8"/>
<feature type="region of interest" description="Disordered" evidence="1">
    <location>
        <begin position="48"/>
        <end position="120"/>
    </location>
</feature>
<accession>A0A7M7QML8</accession>
<feature type="compositionally biased region" description="Low complexity" evidence="1">
    <location>
        <begin position="71"/>
        <end position="84"/>
    </location>
</feature>
<dbReference type="Proteomes" id="UP000002358">
    <property type="component" value="Unassembled WGS sequence"/>
</dbReference>
<feature type="compositionally biased region" description="Polar residues" evidence="1">
    <location>
        <begin position="103"/>
        <end position="120"/>
    </location>
</feature>
<dbReference type="KEGG" id="nvi:100679960"/>
<dbReference type="InParanoid" id="A0A7M7QML8"/>